<dbReference type="SMART" id="SM00257">
    <property type="entry name" value="LysM"/>
    <property type="match status" value="1"/>
</dbReference>
<keyword evidence="1" id="KW-0732">Signal</keyword>
<dbReference type="PROSITE" id="PS51782">
    <property type="entry name" value="LYSM"/>
    <property type="match status" value="1"/>
</dbReference>
<comment type="caution">
    <text evidence="3">The sequence shown here is derived from an EMBL/GenBank/DDBJ whole genome shotgun (WGS) entry which is preliminary data.</text>
</comment>
<dbReference type="Proteomes" id="UP000306236">
    <property type="component" value="Unassembled WGS sequence"/>
</dbReference>
<dbReference type="PANTHER" id="PTHR34700">
    <property type="entry name" value="POTASSIUM BINDING PROTEIN KBP"/>
    <property type="match status" value="1"/>
</dbReference>
<dbReference type="PANTHER" id="PTHR34700:SF4">
    <property type="entry name" value="PHAGE-LIKE ELEMENT PBSX PROTEIN XKDP"/>
    <property type="match status" value="1"/>
</dbReference>
<gene>
    <name evidence="3" type="ORF">E8K88_00260</name>
</gene>
<dbReference type="InterPro" id="IPR052196">
    <property type="entry name" value="Bact_Kbp"/>
</dbReference>
<feature type="chain" id="PRO_5020730835" evidence="1">
    <location>
        <begin position="47"/>
        <end position="419"/>
    </location>
</feature>
<dbReference type="InterPro" id="IPR036779">
    <property type="entry name" value="LysM_dom_sf"/>
</dbReference>
<dbReference type="CDD" id="cd00118">
    <property type="entry name" value="LysM"/>
    <property type="match status" value="1"/>
</dbReference>
<organism evidence="3 4">
    <name type="scientific">Lampropedia aestuarii</name>
    <dbReference type="NCBI Taxonomy" id="2562762"/>
    <lineage>
        <taxon>Bacteria</taxon>
        <taxon>Pseudomonadati</taxon>
        <taxon>Pseudomonadota</taxon>
        <taxon>Betaproteobacteria</taxon>
        <taxon>Burkholderiales</taxon>
        <taxon>Comamonadaceae</taxon>
        <taxon>Lampropedia</taxon>
    </lineage>
</organism>
<dbReference type="Gene3D" id="3.10.350.10">
    <property type="entry name" value="LysM domain"/>
    <property type="match status" value="1"/>
</dbReference>
<keyword evidence="4" id="KW-1185">Reference proteome</keyword>
<dbReference type="InterPro" id="IPR018392">
    <property type="entry name" value="LysM"/>
</dbReference>
<dbReference type="Pfam" id="PF01476">
    <property type="entry name" value="LysM"/>
    <property type="match status" value="1"/>
</dbReference>
<evidence type="ECO:0000259" key="2">
    <source>
        <dbReference type="PROSITE" id="PS51782"/>
    </source>
</evidence>
<proteinExistence type="predicted"/>
<sequence>MSDSGLFITMILNQPIKIQYSLSRFSDKTSLALAAALLLCSAWANAQTPTYPVTANQAQLANQVAAQGVPVSALNANAPSSYTVKRGDTLWGISALYLNQAWRWPELWGMNLDAIHNPHLIYPGQVLHLSIDNGMARLSVDPSATSTLKLSPSVRSEPLSATALPTIRRDLIEPFLVRPVIKDESELERLPDILASAHERLISGEGDTIYARGSDRLPLSTRDGAPNNYSIFRQAKPLLDPETKEVLGYEGEFVGQARIVRDEFFEEVTDKNGKALEEYRPATMQITKSAAEVRIGDRLDLIQEDADYASFVPRLPPADTAGRVVSLYADVALSNASSGQVVAVNLGRDNGIEPGQVLQLLKSGRLARDPESGPNARIRLPDEPNGVLLIFRVFDRVSYGLIMDNTDAVNVGDKLTSPS</sequence>
<feature type="domain" description="LysM" evidence="2">
    <location>
        <begin position="80"/>
        <end position="129"/>
    </location>
</feature>
<evidence type="ECO:0000256" key="1">
    <source>
        <dbReference type="SAM" id="SignalP"/>
    </source>
</evidence>
<dbReference type="SUPFAM" id="SSF54106">
    <property type="entry name" value="LysM domain"/>
    <property type="match status" value="1"/>
</dbReference>
<accession>A0A4S5BV42</accession>
<reference evidence="3 4" key="1">
    <citation type="submission" date="2019-04" db="EMBL/GenBank/DDBJ databases">
        <title>Lampropedia sp YIM MLB12 draf genome.</title>
        <authorList>
            <person name="Wang Y.-X."/>
        </authorList>
    </citation>
    <scope>NUCLEOTIDE SEQUENCE [LARGE SCALE GENOMIC DNA]</scope>
    <source>
        <strain evidence="3 4">YIM MLB12</strain>
    </source>
</reference>
<dbReference type="EMBL" id="SSWX01000001">
    <property type="protein sequence ID" value="THJ36379.1"/>
    <property type="molecule type" value="Genomic_DNA"/>
</dbReference>
<dbReference type="RefSeq" id="WP_136404638.1">
    <property type="nucleotide sequence ID" value="NZ_SSWX01000001.1"/>
</dbReference>
<dbReference type="OrthoDB" id="9765158at2"/>
<evidence type="ECO:0000313" key="4">
    <source>
        <dbReference type="Proteomes" id="UP000306236"/>
    </source>
</evidence>
<protein>
    <submittedName>
        <fullName evidence="3">LysM peptidoglycan-binding domain-containing protein</fullName>
    </submittedName>
</protein>
<evidence type="ECO:0000313" key="3">
    <source>
        <dbReference type="EMBL" id="THJ36379.1"/>
    </source>
</evidence>
<feature type="signal peptide" evidence="1">
    <location>
        <begin position="1"/>
        <end position="46"/>
    </location>
</feature>
<name>A0A4S5BV42_9BURK</name>
<dbReference type="AlphaFoldDB" id="A0A4S5BV42"/>